<dbReference type="eggNOG" id="COG1393">
    <property type="taxonomic scope" value="Bacteria"/>
</dbReference>
<accession>F0P2M5</accession>
<dbReference type="KEGG" id="wvi:Weevi_1155"/>
<sequence length="115" mass="13491">MKKIFYLKTCSTCKRILDTIPTDGFEMREIKSEPLTKKEVDDLQKLAKSYEALFSRRAQKYKTLGLKDKILNEQDYKGYILSDYTFLKRPVIVDGQSIFIGSDRKNIEALENHFK</sequence>
<evidence type="ECO:0000256" key="2">
    <source>
        <dbReference type="PROSITE-ProRule" id="PRU01282"/>
    </source>
</evidence>
<dbReference type="PROSITE" id="PS51353">
    <property type="entry name" value="ARSC"/>
    <property type="match status" value="1"/>
</dbReference>
<dbReference type="HOGENOM" id="CLU_116644_3_0_10"/>
<dbReference type="InterPro" id="IPR036249">
    <property type="entry name" value="Thioredoxin-like_sf"/>
</dbReference>
<dbReference type="PANTHER" id="PTHR30041:SF8">
    <property type="entry name" value="PROTEIN YFFB"/>
    <property type="match status" value="1"/>
</dbReference>
<dbReference type="SUPFAM" id="SSF52833">
    <property type="entry name" value="Thioredoxin-like"/>
    <property type="match status" value="1"/>
</dbReference>
<dbReference type="Gene3D" id="3.40.30.10">
    <property type="entry name" value="Glutaredoxin"/>
    <property type="match status" value="1"/>
</dbReference>
<evidence type="ECO:0000256" key="1">
    <source>
        <dbReference type="ARBA" id="ARBA00007198"/>
    </source>
</evidence>
<reference evidence="4" key="2">
    <citation type="journal article" date="2011" name="Stand. Genomic Sci.">
        <title>Complete genome sequence of Weeksella virosa type strain (9751T).</title>
        <authorList>
            <person name="Lang E."/>
            <person name="Teshima H."/>
            <person name="Lucas S."/>
            <person name="Lapidus A."/>
            <person name="Hammon N."/>
            <person name="Deshpande S."/>
            <person name="Nolan M."/>
            <person name="Cheng J."/>
            <person name="Pitluck S."/>
            <person name="Liolios K."/>
            <person name="Pagani I."/>
            <person name="Mikhailova N."/>
            <person name="Ivanova N."/>
            <person name="Mavromatis K."/>
            <person name="Pati A."/>
            <person name="Tapia R."/>
            <person name="Han C."/>
            <person name="Goodwin L."/>
            <person name="Chen A."/>
            <person name="Palaniappan K."/>
            <person name="Land M."/>
            <person name="Hauser L."/>
            <person name="Chang Y."/>
            <person name="Jeffries C."/>
            <person name="Brambilla E."/>
            <person name="Kopitz M."/>
            <person name="Rohde M."/>
            <person name="Goker M."/>
            <person name="Tindall B."/>
            <person name="Detter J."/>
            <person name="Woyke T."/>
            <person name="Bristow J."/>
            <person name="Eisen J."/>
            <person name="Markowitz V."/>
            <person name="Hugenholtz P."/>
            <person name="Klenk H."/>
            <person name="Kyrpides N."/>
        </authorList>
    </citation>
    <scope>NUCLEOTIDE SEQUENCE [LARGE SCALE GENOMIC DNA]</scope>
    <source>
        <strain evidence="4">ATCC 43766 / DSM 16922 / JCM 21250 / NBRC 16016 / NCTC 11634 / CL345/78</strain>
    </source>
</reference>
<protein>
    <submittedName>
        <fullName evidence="3">Arsenate reductase like protein</fullName>
    </submittedName>
</protein>
<name>F0P2M5_WEEVC</name>
<evidence type="ECO:0000313" key="4">
    <source>
        <dbReference type="Proteomes" id="UP000008641"/>
    </source>
</evidence>
<dbReference type="OrthoDB" id="1120494at2"/>
<evidence type="ECO:0000313" key="3">
    <source>
        <dbReference type="EMBL" id="ADX67864.1"/>
    </source>
</evidence>
<dbReference type="AlphaFoldDB" id="F0P2M5"/>
<dbReference type="PANTHER" id="PTHR30041">
    <property type="entry name" value="ARSENATE REDUCTASE"/>
    <property type="match status" value="1"/>
</dbReference>
<dbReference type="InterPro" id="IPR006660">
    <property type="entry name" value="Arsenate_reductase-like"/>
</dbReference>
<dbReference type="EMBL" id="CP002455">
    <property type="protein sequence ID" value="ADX67864.1"/>
    <property type="molecule type" value="Genomic_DNA"/>
</dbReference>
<dbReference type="STRING" id="865938.Weevi_1155"/>
<reference evidence="3 4" key="1">
    <citation type="journal article" date="2011" name="Stand. Genomic Sci.">
        <title>Complete genome sequence of Weeksella virosa type strain (9751).</title>
        <authorList>
            <person name="Lang E."/>
            <person name="Teshima H."/>
            <person name="Lucas S."/>
            <person name="Lapidus A."/>
            <person name="Hammon N."/>
            <person name="Deshpande S."/>
            <person name="Nolan M."/>
            <person name="Cheng J.F."/>
            <person name="Pitluck S."/>
            <person name="Liolios K."/>
            <person name="Pagani I."/>
            <person name="Mikhailova N."/>
            <person name="Ivanova N."/>
            <person name="Mavromatis K."/>
            <person name="Pati A."/>
            <person name="Tapia R."/>
            <person name="Han C."/>
            <person name="Goodwin L."/>
            <person name="Chen A."/>
            <person name="Palaniappan K."/>
            <person name="Land M."/>
            <person name="Hauser L."/>
            <person name="Chang Y.J."/>
            <person name="Jeffries C.D."/>
            <person name="Brambilla E.M."/>
            <person name="Kopitz M."/>
            <person name="Rohde M."/>
            <person name="Goker M."/>
            <person name="Tindall B.J."/>
            <person name="Detter J.C."/>
            <person name="Woyke T."/>
            <person name="Bristow J."/>
            <person name="Eisen J.A."/>
            <person name="Markowitz V."/>
            <person name="Hugenholtz P."/>
            <person name="Klenk H.P."/>
            <person name="Kyrpides N.C."/>
        </authorList>
    </citation>
    <scope>NUCLEOTIDE SEQUENCE [LARGE SCALE GENOMIC DNA]</scope>
    <source>
        <strain evidence="4">ATCC 43766 / DSM 16922 / JCM 21250 / NBRC 16016 / NCTC 11634 / CL345/78</strain>
    </source>
</reference>
<keyword evidence="4" id="KW-1185">Reference proteome</keyword>
<dbReference type="Proteomes" id="UP000008641">
    <property type="component" value="Chromosome"/>
</dbReference>
<comment type="similarity">
    <text evidence="1 2">Belongs to the ArsC family.</text>
</comment>
<gene>
    <name evidence="3" type="ordered locus">Weevi_1155</name>
</gene>
<dbReference type="RefSeq" id="WP_013598254.1">
    <property type="nucleotide sequence ID" value="NC_015144.1"/>
</dbReference>
<dbReference type="Pfam" id="PF03960">
    <property type="entry name" value="ArsC"/>
    <property type="match status" value="1"/>
</dbReference>
<organism evidence="3 4">
    <name type="scientific">Weeksella virosa (strain ATCC 43766 / DSM 16922 / JCM 21250 / CCUG 30538 / CDC 9751 / IAM 14551 / NBRC 16016 / NCTC 11634 / CL345/78)</name>
    <dbReference type="NCBI Taxonomy" id="865938"/>
    <lineage>
        <taxon>Bacteria</taxon>
        <taxon>Pseudomonadati</taxon>
        <taxon>Bacteroidota</taxon>
        <taxon>Flavobacteriia</taxon>
        <taxon>Flavobacteriales</taxon>
        <taxon>Weeksellaceae</taxon>
        <taxon>Weeksella</taxon>
    </lineage>
</organism>
<proteinExistence type="inferred from homology"/>